<dbReference type="STRING" id="3827.A0A1S2Y294"/>
<organism evidence="9 10">
    <name type="scientific">Cicer arietinum</name>
    <name type="common">Chickpea</name>
    <name type="synonym">Garbanzo</name>
    <dbReference type="NCBI Taxonomy" id="3827"/>
    <lineage>
        <taxon>Eukaryota</taxon>
        <taxon>Viridiplantae</taxon>
        <taxon>Streptophyta</taxon>
        <taxon>Embryophyta</taxon>
        <taxon>Tracheophyta</taxon>
        <taxon>Spermatophyta</taxon>
        <taxon>Magnoliopsida</taxon>
        <taxon>eudicotyledons</taxon>
        <taxon>Gunneridae</taxon>
        <taxon>Pentapetalae</taxon>
        <taxon>rosids</taxon>
        <taxon>fabids</taxon>
        <taxon>Fabales</taxon>
        <taxon>Fabaceae</taxon>
        <taxon>Papilionoideae</taxon>
        <taxon>50 kb inversion clade</taxon>
        <taxon>NPAAA clade</taxon>
        <taxon>Hologalegina</taxon>
        <taxon>IRL clade</taxon>
        <taxon>Cicereae</taxon>
        <taxon>Cicer</taxon>
    </lineage>
</organism>
<name>A0A1S2Y294_CICAR</name>
<keyword evidence="4" id="KW-0284">Flavonoid biosynthesis</keyword>
<protein>
    <recommendedName>
        <fullName evidence="7">Chalcone-flavonone isomerase family protein</fullName>
    </recommendedName>
</protein>
<dbReference type="InterPro" id="IPR016089">
    <property type="entry name" value="Chalcone_isomerase_bundle_sf"/>
</dbReference>
<evidence type="ECO:0000256" key="7">
    <source>
        <dbReference type="RuleBase" id="RU361158"/>
    </source>
</evidence>
<dbReference type="AlphaFoldDB" id="A0A1S2Y294"/>
<dbReference type="OrthoDB" id="1903537at2759"/>
<sequence>MTTAASITGMKVEFLEFPPVVTSPATAKSYFLGGAGERGLTIEGNFIKFTAIGVYLEDIAVASLATKWKGKTSQQLLQTLDFYRDIISGPFEKLIRGSKIRELSGPEYSRKVMENCVAHLKSIGTYGDEEVEAMQKFAEAFKNVNFPPGASVFYRQSPDGVLGLSFSKDASIPEKEDAVIENKAVSSAVLETMIGEHAVSPDLKRCLAARLPALFDQGTFSIGN</sequence>
<dbReference type="PaxDb" id="3827-XP_004497326.1"/>
<dbReference type="PANTHER" id="PTHR28039:SF10">
    <property type="entry name" value="CHALCONE--FLAVANONE ISOMERASE 1A"/>
    <property type="match status" value="1"/>
</dbReference>
<reference evidence="10" key="2">
    <citation type="submission" date="2025-08" db="UniProtKB">
        <authorList>
            <consortium name="RefSeq"/>
        </authorList>
    </citation>
    <scope>IDENTIFICATION</scope>
    <source>
        <tissue evidence="10">Etiolated seedlings</tissue>
    </source>
</reference>
<dbReference type="GeneID" id="101500746"/>
<dbReference type="InterPro" id="IPR036298">
    <property type="entry name" value="Chalcone_isomerase_sf"/>
</dbReference>
<keyword evidence="9" id="KW-1185">Reference proteome</keyword>
<comment type="catalytic activity">
    <reaction evidence="6">
        <text>a chalcone = a flavanone.</text>
        <dbReference type="EC" id="5.5.1.6"/>
    </reaction>
</comment>
<comment type="pathway">
    <text evidence="1">Secondary metabolite biosynthesis; flavonoid biosynthesis.</text>
</comment>
<dbReference type="InterPro" id="IPR016087">
    <property type="entry name" value="Chalcone_isomerase"/>
</dbReference>
<feature type="domain" description="Chalcone isomerase" evidence="8">
    <location>
        <begin position="12"/>
        <end position="214"/>
    </location>
</feature>
<dbReference type="GO" id="GO:0045430">
    <property type="term" value="F:chalcone isomerase activity"/>
    <property type="evidence" value="ECO:0007669"/>
    <property type="project" value="UniProtKB-EC"/>
</dbReference>
<dbReference type="RefSeq" id="XP_004497326.1">
    <property type="nucleotide sequence ID" value="XM_004497269.3"/>
</dbReference>
<gene>
    <name evidence="10" type="primary">LOC101500746</name>
</gene>
<evidence type="ECO:0000313" key="9">
    <source>
        <dbReference type="Proteomes" id="UP000087171"/>
    </source>
</evidence>
<keyword evidence="3 10" id="KW-0413">Isomerase</keyword>
<dbReference type="Gene3D" id="3.50.70.10">
    <property type="match status" value="1"/>
</dbReference>
<comment type="function">
    <text evidence="5">Catalyzes the intramolecular cyclization of bicyclic chalcones into tricyclic (S)-flavanones. Responsible for the isomerization of 4,2',4',6'-tetrahydroxychalcone (also termed chalcone) into naringenin.</text>
</comment>
<dbReference type="InterPro" id="IPR016088">
    <property type="entry name" value="Chalcone_isomerase_3-sand"/>
</dbReference>
<accession>A0A1S2Y294</accession>
<proteinExistence type="inferred from homology"/>
<dbReference type="KEGG" id="cam:101500746"/>
<dbReference type="PANTHER" id="PTHR28039">
    <property type="entry name" value="CHALCONE--FLAVONONE ISOMERASE 1-RELATED"/>
    <property type="match status" value="1"/>
</dbReference>
<dbReference type="Proteomes" id="UP000087171">
    <property type="component" value="Chromosome Ca4"/>
</dbReference>
<dbReference type="SUPFAM" id="SSF54626">
    <property type="entry name" value="Chalcone isomerase"/>
    <property type="match status" value="1"/>
</dbReference>
<comment type="similarity">
    <text evidence="2 7">Belongs to the chalcone isomerase family.</text>
</comment>
<dbReference type="eggNOG" id="ENOG502QR5P">
    <property type="taxonomic scope" value="Eukaryota"/>
</dbReference>
<evidence type="ECO:0000256" key="3">
    <source>
        <dbReference type="ARBA" id="ARBA00023235"/>
    </source>
</evidence>
<dbReference type="InterPro" id="IPR044164">
    <property type="entry name" value="CFI"/>
</dbReference>
<dbReference type="Pfam" id="PF02431">
    <property type="entry name" value="Chalcone"/>
    <property type="match status" value="1"/>
</dbReference>
<dbReference type="GO" id="GO:0009813">
    <property type="term" value="P:flavonoid biosynthetic process"/>
    <property type="evidence" value="ECO:0007669"/>
    <property type="project" value="UniProtKB-UniPathway"/>
</dbReference>
<evidence type="ECO:0000313" key="10">
    <source>
        <dbReference type="RefSeq" id="XP_004497326.1"/>
    </source>
</evidence>
<reference evidence="9" key="1">
    <citation type="journal article" date="2013" name="Nat. Biotechnol.">
        <title>Draft genome sequence of chickpea (Cicer arietinum) provides a resource for trait improvement.</title>
        <authorList>
            <person name="Varshney R.K."/>
            <person name="Song C."/>
            <person name="Saxena R.K."/>
            <person name="Azam S."/>
            <person name="Yu S."/>
            <person name="Sharpe A.G."/>
            <person name="Cannon S."/>
            <person name="Baek J."/>
            <person name="Rosen B.D."/>
            <person name="Tar'an B."/>
            <person name="Millan T."/>
            <person name="Zhang X."/>
            <person name="Ramsay L.D."/>
            <person name="Iwata A."/>
            <person name="Wang Y."/>
            <person name="Nelson W."/>
            <person name="Farmer A.D."/>
            <person name="Gaur P.M."/>
            <person name="Soderlund C."/>
            <person name="Penmetsa R.V."/>
            <person name="Xu C."/>
            <person name="Bharti A.K."/>
            <person name="He W."/>
            <person name="Winter P."/>
            <person name="Zhao S."/>
            <person name="Hane J.K."/>
            <person name="Carrasquilla-Garcia N."/>
            <person name="Condie J.A."/>
            <person name="Upadhyaya H.D."/>
            <person name="Luo M.C."/>
            <person name="Thudi M."/>
            <person name="Gowda C.L."/>
            <person name="Singh N.P."/>
            <person name="Lichtenzveig J."/>
            <person name="Gali K.K."/>
            <person name="Rubio J."/>
            <person name="Nadarajan N."/>
            <person name="Dolezel J."/>
            <person name="Bansal K.C."/>
            <person name="Xu X."/>
            <person name="Edwards D."/>
            <person name="Zhang G."/>
            <person name="Kahl G."/>
            <person name="Gil J."/>
            <person name="Singh K.B."/>
            <person name="Datta S.K."/>
            <person name="Jackson S.A."/>
            <person name="Wang J."/>
            <person name="Cook D.R."/>
        </authorList>
    </citation>
    <scope>NUCLEOTIDE SEQUENCE [LARGE SCALE GENOMIC DNA]</scope>
    <source>
        <strain evidence="9">cv. CDC Frontier</strain>
    </source>
</reference>
<evidence type="ECO:0000256" key="1">
    <source>
        <dbReference type="ARBA" id="ARBA00004966"/>
    </source>
</evidence>
<dbReference type="Gene3D" id="1.10.890.20">
    <property type="match status" value="1"/>
</dbReference>
<evidence type="ECO:0000259" key="8">
    <source>
        <dbReference type="Pfam" id="PF02431"/>
    </source>
</evidence>
<evidence type="ECO:0000256" key="6">
    <source>
        <dbReference type="ARBA" id="ARBA00034056"/>
    </source>
</evidence>
<evidence type="ECO:0000256" key="5">
    <source>
        <dbReference type="ARBA" id="ARBA00025429"/>
    </source>
</evidence>
<evidence type="ECO:0000256" key="2">
    <source>
        <dbReference type="ARBA" id="ARBA00007166"/>
    </source>
</evidence>
<evidence type="ECO:0000256" key="4">
    <source>
        <dbReference type="ARBA" id="ARBA00023241"/>
    </source>
</evidence>
<dbReference type="UniPathway" id="UPA00154"/>